<reference evidence="9" key="2">
    <citation type="journal article" date="2021" name="PeerJ">
        <title>Extensive microbial diversity within the chicken gut microbiome revealed by metagenomics and culture.</title>
        <authorList>
            <person name="Gilroy R."/>
            <person name="Ravi A."/>
            <person name="Getino M."/>
            <person name="Pursley I."/>
            <person name="Horton D.L."/>
            <person name="Alikhan N.F."/>
            <person name="Baker D."/>
            <person name="Gharbi K."/>
            <person name="Hall N."/>
            <person name="Watson M."/>
            <person name="Adriaenssens E.M."/>
            <person name="Foster-Nyarko E."/>
            <person name="Jarju S."/>
            <person name="Secka A."/>
            <person name="Antonio M."/>
            <person name="Oren A."/>
            <person name="Chaudhuri R.R."/>
            <person name="La Ragione R."/>
            <person name="Hildebrand F."/>
            <person name="Pallen M.J."/>
        </authorList>
    </citation>
    <scope>NUCLEOTIDE SEQUENCE</scope>
    <source>
        <strain evidence="9">D5-748</strain>
    </source>
</reference>
<sequence length="832" mass="92640">MIRKILRNTAFGCAMLLVIAMAAATVLEKIYGSGPVFRLVYHSPVFIAFWAVTAVAGMALLLTMKSWRKPAVAAIHFSFVLILAGALVTHLCGDSGTLHLRQGDAPSCTYVLEDGRKSSMPFAVSLESFEIEYYHGSSFPMDYVSGIVIHDCGAAAGEVTGPHLSSMTGNTAGEFRCSISMNNICRYRGYRFYQTSYDEDGHGTVLSVSHDPYGVTVTYAGYALLLLSFMAFFFRRDSGFRIAFKNIGAGQDTVQVHHGQESEDAGASVRTYGKAMSFVLPFLICSILSFGQDFPAAASERMHIRDNVQAVDGRQDALSHDRKNMPKVLPRETAAKFGDLYVCYNGRIAPMQTLARDFTMKLYGKPSYRGLTAEQVLTGWIFHYDSWKKEPVIRIKEKSVRKLLGIEGRYASLLDFFTGNNVYKLDVDHHDFQGEQSRKAVMQSDEKFNVISMACAGSLLKIFPYATADSSQAVPVRWFSPADNLPLDMPSDQWIFVRKFMSFVGEAVSMKKYDEADALLGKLKEYQLKTAGSVLPSGSRFRAERLYNMLGRPMPEAMLCLTAGILLFVFYCIRLSSAQFGRHDPVRSVLSGQSAAGHLQVAVFVISVILLLYLTFVIALRWHVSGHVPMSNGFETMMFMAWLTMLFTAVFWRRFPLVQPFGFILTGFCLLVAVLGESNPQITLLMPVLSSPLLSLHVASMMISYSLFGIVMLNGVMSLTVYGSGRVSMAAVTRMKDTAVVILYPAVFFLVTGTFLGAVWANVSWGRYWAWDPKEVWALITMLVYSFALHGSQLKFFRNPVFFHWFCVLAFLCVLITYFGVNFILGGLHSYA</sequence>
<feature type="transmembrane region" description="Helical" evidence="6">
    <location>
        <begin position="71"/>
        <end position="91"/>
    </location>
</feature>
<keyword evidence="4 6" id="KW-1133">Transmembrane helix</keyword>
<keyword evidence="3" id="KW-0201">Cytochrome c-type biogenesis</keyword>
<reference evidence="9" key="1">
    <citation type="submission" date="2020-10" db="EMBL/GenBank/DDBJ databases">
        <authorList>
            <person name="Gilroy R."/>
        </authorList>
    </citation>
    <scope>NUCLEOTIDE SEQUENCE</scope>
    <source>
        <strain evidence="9">D5-748</strain>
    </source>
</reference>
<feature type="domain" description="ResB-like" evidence="8">
    <location>
        <begin position="66"/>
        <end position="201"/>
    </location>
</feature>
<comment type="caution">
    <text evidence="9">The sequence shown here is derived from an EMBL/GenBank/DDBJ whole genome shotgun (WGS) entry which is preliminary data.</text>
</comment>
<feature type="transmembrane region" description="Helical" evidence="6">
    <location>
        <begin position="557"/>
        <end position="577"/>
    </location>
</feature>
<keyword evidence="2 6" id="KW-0812">Transmembrane</keyword>
<evidence type="ECO:0000256" key="6">
    <source>
        <dbReference type="SAM" id="Phobius"/>
    </source>
</evidence>
<evidence type="ECO:0000256" key="1">
    <source>
        <dbReference type="ARBA" id="ARBA00004141"/>
    </source>
</evidence>
<evidence type="ECO:0000313" key="10">
    <source>
        <dbReference type="Proteomes" id="UP000823619"/>
    </source>
</evidence>
<dbReference type="EMBL" id="JADIMO010000059">
    <property type="protein sequence ID" value="MBO8445033.1"/>
    <property type="molecule type" value="Genomic_DNA"/>
</dbReference>
<dbReference type="GO" id="GO:0020037">
    <property type="term" value="F:heme binding"/>
    <property type="evidence" value="ECO:0007669"/>
    <property type="project" value="InterPro"/>
</dbReference>
<evidence type="ECO:0000256" key="5">
    <source>
        <dbReference type="ARBA" id="ARBA00023136"/>
    </source>
</evidence>
<protein>
    <submittedName>
        <fullName evidence="9">Cytochrome c biogenesis protein CcsA</fullName>
    </submittedName>
</protein>
<feature type="transmembrane region" description="Helical" evidence="6">
    <location>
        <begin position="742"/>
        <end position="764"/>
    </location>
</feature>
<dbReference type="Proteomes" id="UP000823619">
    <property type="component" value="Unassembled WGS sequence"/>
</dbReference>
<name>A0A9D9ECQ4_9BACT</name>
<feature type="transmembrane region" description="Helical" evidence="6">
    <location>
        <begin position="696"/>
        <end position="722"/>
    </location>
</feature>
<dbReference type="PANTHER" id="PTHR30071:SF1">
    <property type="entry name" value="CYTOCHROME B_B6 PROTEIN-RELATED"/>
    <property type="match status" value="1"/>
</dbReference>
<dbReference type="AlphaFoldDB" id="A0A9D9ECQ4"/>
<evidence type="ECO:0000256" key="4">
    <source>
        <dbReference type="ARBA" id="ARBA00022989"/>
    </source>
</evidence>
<feature type="transmembrane region" description="Helical" evidence="6">
    <location>
        <begin position="658"/>
        <end position="676"/>
    </location>
</feature>
<keyword evidence="5 6" id="KW-0472">Membrane</keyword>
<feature type="transmembrane region" description="Helical" evidence="6">
    <location>
        <begin position="597"/>
        <end position="620"/>
    </location>
</feature>
<dbReference type="Pfam" id="PF05140">
    <property type="entry name" value="ResB"/>
    <property type="match status" value="1"/>
</dbReference>
<feature type="transmembrane region" description="Helical" evidence="6">
    <location>
        <begin position="40"/>
        <end position="64"/>
    </location>
</feature>
<dbReference type="InterPro" id="IPR002541">
    <property type="entry name" value="Cyt_c_assembly"/>
</dbReference>
<dbReference type="Pfam" id="PF01578">
    <property type="entry name" value="Cytochrom_C_asm"/>
    <property type="match status" value="1"/>
</dbReference>
<evidence type="ECO:0000313" key="9">
    <source>
        <dbReference type="EMBL" id="MBO8445033.1"/>
    </source>
</evidence>
<feature type="domain" description="Cytochrome c assembly protein" evidence="7">
    <location>
        <begin position="630"/>
        <end position="829"/>
    </location>
</feature>
<accession>A0A9D9ECQ4</accession>
<evidence type="ECO:0000256" key="2">
    <source>
        <dbReference type="ARBA" id="ARBA00022692"/>
    </source>
</evidence>
<proteinExistence type="predicted"/>
<feature type="transmembrane region" description="Helical" evidence="6">
    <location>
        <begin position="802"/>
        <end position="825"/>
    </location>
</feature>
<dbReference type="InterPro" id="IPR045062">
    <property type="entry name" value="Cyt_c_biogenesis_CcsA/CcmC"/>
</dbReference>
<evidence type="ECO:0000256" key="3">
    <source>
        <dbReference type="ARBA" id="ARBA00022748"/>
    </source>
</evidence>
<organism evidence="9 10">
    <name type="scientific">Candidatus Cryptobacteroides merdavium</name>
    <dbReference type="NCBI Taxonomy" id="2840769"/>
    <lineage>
        <taxon>Bacteria</taxon>
        <taxon>Pseudomonadati</taxon>
        <taxon>Bacteroidota</taxon>
        <taxon>Bacteroidia</taxon>
        <taxon>Bacteroidales</taxon>
        <taxon>Candidatus Cryptobacteroides</taxon>
    </lineage>
</organism>
<dbReference type="InterPro" id="IPR007816">
    <property type="entry name" value="ResB-like_domain"/>
</dbReference>
<gene>
    <name evidence="9" type="primary">ccsA</name>
    <name evidence="9" type="ORF">IAC23_04975</name>
</gene>
<comment type="subcellular location">
    <subcellularLocation>
        <location evidence="1">Membrane</location>
        <topology evidence="1">Multi-pass membrane protein</topology>
    </subcellularLocation>
</comment>
<feature type="transmembrane region" description="Helical" evidence="6">
    <location>
        <begin position="213"/>
        <end position="234"/>
    </location>
</feature>
<feature type="transmembrane region" description="Helical" evidence="6">
    <location>
        <begin position="776"/>
        <end position="796"/>
    </location>
</feature>
<evidence type="ECO:0000259" key="7">
    <source>
        <dbReference type="Pfam" id="PF01578"/>
    </source>
</evidence>
<dbReference type="GO" id="GO:0017004">
    <property type="term" value="P:cytochrome complex assembly"/>
    <property type="evidence" value="ECO:0007669"/>
    <property type="project" value="UniProtKB-KW"/>
</dbReference>
<evidence type="ECO:0000259" key="8">
    <source>
        <dbReference type="Pfam" id="PF05140"/>
    </source>
</evidence>
<feature type="transmembrane region" description="Helical" evidence="6">
    <location>
        <begin position="632"/>
        <end position="652"/>
    </location>
</feature>
<dbReference type="GO" id="GO:0005886">
    <property type="term" value="C:plasma membrane"/>
    <property type="evidence" value="ECO:0007669"/>
    <property type="project" value="TreeGrafter"/>
</dbReference>
<dbReference type="PANTHER" id="PTHR30071">
    <property type="entry name" value="HEME EXPORTER PROTEIN C"/>
    <property type="match status" value="1"/>
</dbReference>